<protein>
    <submittedName>
        <fullName evidence="2">Uncharacterized protein</fullName>
    </submittedName>
</protein>
<gene>
    <name evidence="2" type="ORF">P5673_022120</name>
</gene>
<dbReference type="AlphaFoldDB" id="A0AAD9UZV1"/>
<proteinExistence type="predicted"/>
<dbReference type="Proteomes" id="UP001249851">
    <property type="component" value="Unassembled WGS sequence"/>
</dbReference>
<dbReference type="EMBL" id="JARQWQ010000058">
    <property type="protein sequence ID" value="KAK2556099.1"/>
    <property type="molecule type" value="Genomic_DNA"/>
</dbReference>
<reference evidence="2" key="1">
    <citation type="journal article" date="2023" name="G3 (Bethesda)">
        <title>Whole genome assembly and annotation of the endangered Caribbean coral Acropora cervicornis.</title>
        <authorList>
            <person name="Selwyn J.D."/>
            <person name="Vollmer S.V."/>
        </authorList>
    </citation>
    <scope>NUCLEOTIDE SEQUENCE</scope>
    <source>
        <strain evidence="2">K2</strain>
    </source>
</reference>
<accession>A0AAD9UZV1</accession>
<evidence type="ECO:0000256" key="1">
    <source>
        <dbReference type="SAM" id="MobiDB-lite"/>
    </source>
</evidence>
<keyword evidence="3" id="KW-1185">Reference proteome</keyword>
<evidence type="ECO:0000313" key="2">
    <source>
        <dbReference type="EMBL" id="KAK2556099.1"/>
    </source>
</evidence>
<comment type="caution">
    <text evidence="2">The sequence shown here is derived from an EMBL/GenBank/DDBJ whole genome shotgun (WGS) entry which is preliminary data.</text>
</comment>
<feature type="region of interest" description="Disordered" evidence="1">
    <location>
        <begin position="20"/>
        <end position="145"/>
    </location>
</feature>
<sequence length="145" mass="15811">MRKNVPLVTTKKYLSVHPAVLPVESFLREGPDQPEEGGTQGMRPRSNAVSRKCRKPPIHAVREENPDQPSGGTQGMRPRSNAVSRKCRKPPIHAVREENPDQPSGAQGGHEKKRSLSDHQEILSVHPAVLPGPDQPEEVSAGGTQ</sequence>
<feature type="non-terminal residue" evidence="2">
    <location>
        <position position="145"/>
    </location>
</feature>
<evidence type="ECO:0000313" key="3">
    <source>
        <dbReference type="Proteomes" id="UP001249851"/>
    </source>
</evidence>
<name>A0AAD9UZV1_ACRCE</name>
<organism evidence="2 3">
    <name type="scientific">Acropora cervicornis</name>
    <name type="common">Staghorn coral</name>
    <dbReference type="NCBI Taxonomy" id="6130"/>
    <lineage>
        <taxon>Eukaryota</taxon>
        <taxon>Metazoa</taxon>
        <taxon>Cnidaria</taxon>
        <taxon>Anthozoa</taxon>
        <taxon>Hexacorallia</taxon>
        <taxon>Scleractinia</taxon>
        <taxon>Astrocoeniina</taxon>
        <taxon>Acroporidae</taxon>
        <taxon>Acropora</taxon>
    </lineage>
</organism>
<reference evidence="2" key="2">
    <citation type="journal article" date="2023" name="Science">
        <title>Genomic signatures of disease resistance in endangered staghorn corals.</title>
        <authorList>
            <person name="Vollmer S.V."/>
            <person name="Selwyn J.D."/>
            <person name="Despard B.A."/>
            <person name="Roesel C.L."/>
        </authorList>
    </citation>
    <scope>NUCLEOTIDE SEQUENCE</scope>
    <source>
        <strain evidence="2">K2</strain>
    </source>
</reference>